<evidence type="ECO:0000256" key="2">
    <source>
        <dbReference type="SAM" id="Phobius"/>
    </source>
</evidence>
<reference evidence="3" key="2">
    <citation type="submission" date="2013-10" db="EMBL/GenBank/DDBJ databases">
        <authorList>
            <person name="Aslett M."/>
        </authorList>
    </citation>
    <scope>NUCLEOTIDE SEQUENCE [LARGE SCALE GENOMIC DNA]</scope>
    <source>
        <strain evidence="3">Houghton</strain>
    </source>
</reference>
<dbReference type="RefSeq" id="XP_013438014.1">
    <property type="nucleotide sequence ID" value="XM_013582560.1"/>
</dbReference>
<feature type="transmembrane region" description="Helical" evidence="2">
    <location>
        <begin position="55"/>
        <end position="73"/>
    </location>
</feature>
<feature type="region of interest" description="Disordered" evidence="1">
    <location>
        <begin position="595"/>
        <end position="634"/>
    </location>
</feature>
<gene>
    <name evidence="3" type="ORF">ENH_00071320</name>
</gene>
<protein>
    <submittedName>
        <fullName evidence="3">Uncharacterized protein</fullName>
    </submittedName>
</protein>
<keyword evidence="2" id="KW-1133">Transmembrane helix</keyword>
<proteinExistence type="predicted"/>
<keyword evidence="2" id="KW-0472">Membrane</keyword>
<name>U6MZC3_9EIME</name>
<dbReference type="AlphaFoldDB" id="U6MZC3"/>
<evidence type="ECO:0000313" key="3">
    <source>
        <dbReference type="EMBL" id="CDJ69548.1"/>
    </source>
</evidence>
<keyword evidence="4" id="KW-1185">Reference proteome</keyword>
<keyword evidence="2" id="KW-0812">Transmembrane</keyword>
<sequence length="660" mass="71544">MDPQPHAQLRDVLPSSVITDKKTNLHLPLERVHGYADGALPAQRFNDGRLFPSSWAWRVGAGLTTLVVVYFLLRCSRLIGFERKSFHLSRSLAAAAGGLCNLENAPGDDNGGYNGRLQNFTGISGQQVPQNGSILRQDTSHGPPGIAQEEATDEFLEDMLDEDDLDEADFDDAVLESLSEEFDDSDLHLWENRQLPPAFKRRVVTVMRQMAMASKLCSSLLPALTCAQRLRLTFHVLRLIALDLGALSLVKEDLQPRREKVGDSLISLASQCLQQSGDGVNLQGRRMAIRELKSLCEELKKPRLLQKEKSPLKYKKKMISLLGTAGLAVKLCVGALQGLSELMRDSTKLVERIVGQQATVIEAIFRTHSDHIARDGSLRAHIVGSQKRAGVFPLLGRYHMHVSRASIAPVKALRERLIDAARSAGGLLPPRRPCITYCRSDSSVLAGAPLQMSSHHTELHGWLNQEALHREFALAVQASLRSTDSAVTGGAHTGHLPTTYPQWQAGQTSTEGIGPVMHPVPHPFVRREGNQVQLALSQFSHPVAGVPLPWTQTPRPAGVEAALPSLPPTLPPAGPQHLGATNYSQGFDPPVSLQWGTFHPDGSGTRLQSASHQSDGALDASSTSPSPPAVPEVGEYSLFADGGVPPWSPFTGKLATVCDG</sequence>
<dbReference type="GeneID" id="25477264"/>
<accession>U6MZC3</accession>
<feature type="compositionally biased region" description="Polar residues" evidence="1">
    <location>
        <begin position="605"/>
        <end position="614"/>
    </location>
</feature>
<dbReference type="EMBL" id="HG725752">
    <property type="protein sequence ID" value="CDJ69548.1"/>
    <property type="molecule type" value="Genomic_DNA"/>
</dbReference>
<evidence type="ECO:0000313" key="4">
    <source>
        <dbReference type="Proteomes" id="UP000030754"/>
    </source>
</evidence>
<dbReference type="VEuPathDB" id="ToxoDB:ENH_00071320"/>
<reference evidence="3" key="1">
    <citation type="submission" date="2013-10" db="EMBL/GenBank/DDBJ databases">
        <title>Genomic analysis of the causative agents of coccidiosis in chickens.</title>
        <authorList>
            <person name="Reid A.J."/>
            <person name="Blake D."/>
            <person name="Billington K."/>
            <person name="Browne H."/>
            <person name="Dunn M."/>
            <person name="Hung S."/>
            <person name="Kawahara F."/>
            <person name="Miranda-Saavedra D."/>
            <person name="Mourier T."/>
            <person name="Nagra H."/>
            <person name="Otto T.D."/>
            <person name="Rawlings N."/>
            <person name="Sanchez A."/>
            <person name="Sanders M."/>
            <person name="Subramaniam C."/>
            <person name="Tay Y."/>
            <person name="Dear P."/>
            <person name="Doerig C."/>
            <person name="Gruber A."/>
            <person name="Parkinson J."/>
            <person name="Shirley M."/>
            <person name="Wan K.L."/>
            <person name="Berriman M."/>
            <person name="Tomley F."/>
            <person name="Pain A."/>
        </authorList>
    </citation>
    <scope>NUCLEOTIDE SEQUENCE [LARGE SCALE GENOMIC DNA]</scope>
    <source>
        <strain evidence="3">Houghton</strain>
    </source>
</reference>
<evidence type="ECO:0000256" key="1">
    <source>
        <dbReference type="SAM" id="MobiDB-lite"/>
    </source>
</evidence>
<organism evidence="3 4">
    <name type="scientific">Eimeria necatrix</name>
    <dbReference type="NCBI Taxonomy" id="51315"/>
    <lineage>
        <taxon>Eukaryota</taxon>
        <taxon>Sar</taxon>
        <taxon>Alveolata</taxon>
        <taxon>Apicomplexa</taxon>
        <taxon>Conoidasida</taxon>
        <taxon>Coccidia</taxon>
        <taxon>Eucoccidiorida</taxon>
        <taxon>Eimeriorina</taxon>
        <taxon>Eimeriidae</taxon>
        <taxon>Eimeria</taxon>
    </lineage>
</organism>
<dbReference type="OrthoDB" id="348183at2759"/>
<dbReference type="Proteomes" id="UP000030754">
    <property type="component" value="Unassembled WGS sequence"/>
</dbReference>